<keyword evidence="2" id="KW-0170">Cobalt</keyword>
<feature type="domain" description="B12-binding" evidence="3">
    <location>
        <begin position="83"/>
        <end position="207"/>
    </location>
</feature>
<dbReference type="PROSITE" id="PS51337">
    <property type="entry name" value="B12_BINDING_NTER"/>
    <property type="match status" value="1"/>
</dbReference>
<accession>A0A3G1L1D6</accession>
<proteinExistence type="predicted"/>
<dbReference type="GO" id="GO:0008705">
    <property type="term" value="F:methionine synthase activity"/>
    <property type="evidence" value="ECO:0007669"/>
    <property type="project" value="TreeGrafter"/>
</dbReference>
<dbReference type="InterPro" id="IPR036724">
    <property type="entry name" value="Cobalamin-bd_sf"/>
</dbReference>
<dbReference type="Pfam" id="PF02310">
    <property type="entry name" value="B12-binding"/>
    <property type="match status" value="1"/>
</dbReference>
<dbReference type="SUPFAM" id="SSF47644">
    <property type="entry name" value="Methionine synthase domain"/>
    <property type="match status" value="1"/>
</dbReference>
<dbReference type="InterPro" id="IPR036594">
    <property type="entry name" value="Meth_synthase_dom"/>
</dbReference>
<evidence type="ECO:0008006" key="7">
    <source>
        <dbReference type="Google" id="ProtNLM"/>
    </source>
</evidence>
<organism evidence="5 6">
    <name type="scientific">Formimonas warabiya</name>
    <dbReference type="NCBI Taxonomy" id="1761012"/>
    <lineage>
        <taxon>Bacteria</taxon>
        <taxon>Bacillati</taxon>
        <taxon>Bacillota</taxon>
        <taxon>Clostridia</taxon>
        <taxon>Eubacteriales</taxon>
        <taxon>Peptococcaceae</taxon>
        <taxon>Candidatus Formimonas</taxon>
    </lineage>
</organism>
<sequence length="207" mass="22531">MTAAFNDFNEETLKETINKALEEGVDALAILNVLLDLLKNIGERFSQGEAFLPELVMSGDLMEKSVEILKPALVNKQDFVLTGEKIILGSVKGDVHTIGKDMVKMMWIASGYEVIDLGINVPAETFFTRAQEINPSIVALSSTMTTTIPSMKDTIDFFKSRGLDKKYKIIVGGGSVNTEIANNVGAYAYGGRDAYEAVKTVKAILAE</sequence>
<dbReference type="EMBL" id="CP017634">
    <property type="protein sequence ID" value="ATW28460.1"/>
    <property type="molecule type" value="Genomic_DNA"/>
</dbReference>
<evidence type="ECO:0000256" key="1">
    <source>
        <dbReference type="ARBA" id="ARBA00022723"/>
    </source>
</evidence>
<dbReference type="SMART" id="SM01018">
    <property type="entry name" value="B12-binding_2"/>
    <property type="match status" value="1"/>
</dbReference>
<dbReference type="PANTHER" id="PTHR45833:SF1">
    <property type="entry name" value="METHIONINE SYNTHASE"/>
    <property type="match status" value="1"/>
</dbReference>
<protein>
    <recommendedName>
        <fullName evidence="7">Cobalamin-binding protein</fullName>
    </recommendedName>
</protein>
<dbReference type="GO" id="GO:0031419">
    <property type="term" value="F:cobalamin binding"/>
    <property type="evidence" value="ECO:0007669"/>
    <property type="project" value="InterPro"/>
</dbReference>
<dbReference type="InterPro" id="IPR050554">
    <property type="entry name" value="Met_Synthase/Corrinoid"/>
</dbReference>
<gene>
    <name evidence="5" type="ORF">DCMF_08185</name>
</gene>
<dbReference type="Pfam" id="PF02607">
    <property type="entry name" value="B12-binding_2"/>
    <property type="match status" value="1"/>
</dbReference>
<dbReference type="GO" id="GO:0050667">
    <property type="term" value="P:homocysteine metabolic process"/>
    <property type="evidence" value="ECO:0007669"/>
    <property type="project" value="TreeGrafter"/>
</dbReference>
<dbReference type="AlphaFoldDB" id="A0A3G1L1D6"/>
<dbReference type="InterPro" id="IPR003759">
    <property type="entry name" value="Cbl-bd_cap"/>
</dbReference>
<dbReference type="Gene3D" id="3.40.50.280">
    <property type="entry name" value="Cobalamin-binding domain"/>
    <property type="match status" value="1"/>
</dbReference>
<dbReference type="SUPFAM" id="SSF52242">
    <property type="entry name" value="Cobalamin (vitamin B12)-binding domain"/>
    <property type="match status" value="1"/>
</dbReference>
<dbReference type="PANTHER" id="PTHR45833">
    <property type="entry name" value="METHIONINE SYNTHASE"/>
    <property type="match status" value="1"/>
</dbReference>
<dbReference type="Proteomes" id="UP000323521">
    <property type="component" value="Chromosome"/>
</dbReference>
<dbReference type="PROSITE" id="PS51332">
    <property type="entry name" value="B12_BINDING"/>
    <property type="match status" value="1"/>
</dbReference>
<evidence type="ECO:0000256" key="2">
    <source>
        <dbReference type="ARBA" id="ARBA00023285"/>
    </source>
</evidence>
<feature type="domain" description="B12-binding N-terminal" evidence="4">
    <location>
        <begin position="1"/>
        <end position="81"/>
    </location>
</feature>
<name>A0A3G1L1D6_FORW1</name>
<dbReference type="GO" id="GO:0005829">
    <property type="term" value="C:cytosol"/>
    <property type="evidence" value="ECO:0007669"/>
    <property type="project" value="TreeGrafter"/>
</dbReference>
<dbReference type="Gene3D" id="1.10.1240.10">
    <property type="entry name" value="Methionine synthase domain"/>
    <property type="match status" value="1"/>
</dbReference>
<dbReference type="InterPro" id="IPR006158">
    <property type="entry name" value="Cobalamin-bd"/>
</dbReference>
<evidence type="ECO:0000259" key="3">
    <source>
        <dbReference type="PROSITE" id="PS51332"/>
    </source>
</evidence>
<reference evidence="5 6" key="1">
    <citation type="submission" date="2016-10" db="EMBL/GenBank/DDBJ databases">
        <title>Complete Genome Sequence of Peptococcaceae strain DCMF.</title>
        <authorList>
            <person name="Edwards R.J."/>
            <person name="Holland S.I."/>
            <person name="Deshpande N.P."/>
            <person name="Wong Y.K."/>
            <person name="Ertan H."/>
            <person name="Manefield M."/>
            <person name="Russell T.L."/>
            <person name="Lee M.J."/>
        </authorList>
    </citation>
    <scope>NUCLEOTIDE SEQUENCE [LARGE SCALE GENOMIC DNA]</scope>
    <source>
        <strain evidence="5 6">DCMF</strain>
    </source>
</reference>
<keyword evidence="6" id="KW-1185">Reference proteome</keyword>
<dbReference type="KEGG" id="fwa:DCMF_08185"/>
<evidence type="ECO:0000313" key="5">
    <source>
        <dbReference type="EMBL" id="ATW28460.1"/>
    </source>
</evidence>
<evidence type="ECO:0000313" key="6">
    <source>
        <dbReference type="Proteomes" id="UP000323521"/>
    </source>
</evidence>
<keyword evidence="1" id="KW-0479">Metal-binding</keyword>
<dbReference type="GO" id="GO:0046653">
    <property type="term" value="P:tetrahydrofolate metabolic process"/>
    <property type="evidence" value="ECO:0007669"/>
    <property type="project" value="TreeGrafter"/>
</dbReference>
<evidence type="ECO:0000259" key="4">
    <source>
        <dbReference type="PROSITE" id="PS51337"/>
    </source>
</evidence>
<dbReference type="GO" id="GO:0046872">
    <property type="term" value="F:metal ion binding"/>
    <property type="evidence" value="ECO:0007669"/>
    <property type="project" value="UniProtKB-KW"/>
</dbReference>